<dbReference type="SUPFAM" id="SSF46689">
    <property type="entry name" value="Homeodomain-like"/>
    <property type="match status" value="1"/>
</dbReference>
<organism evidence="1">
    <name type="scientific">Thermococcus litoralis</name>
    <dbReference type="NCBI Taxonomy" id="2265"/>
    <lineage>
        <taxon>Archaea</taxon>
        <taxon>Methanobacteriati</taxon>
        <taxon>Methanobacteriota</taxon>
        <taxon>Thermococci</taxon>
        <taxon>Thermococcales</taxon>
        <taxon>Thermococcaceae</taxon>
        <taxon>Thermococcus</taxon>
    </lineage>
</organism>
<comment type="caution">
    <text evidence="1">The sequence shown here is derived from an EMBL/GenBank/DDBJ whole genome shotgun (WGS) entry which is preliminary data.</text>
</comment>
<evidence type="ECO:0000313" key="1">
    <source>
        <dbReference type="EMBL" id="HHI01201.1"/>
    </source>
</evidence>
<accession>A0A7C5JZU9</accession>
<feature type="non-terminal residue" evidence="1">
    <location>
        <position position="129"/>
    </location>
</feature>
<dbReference type="AlphaFoldDB" id="A0A7C5JZU9"/>
<gene>
    <name evidence="1" type="ORF">ENL40_07050</name>
</gene>
<dbReference type="Gene3D" id="1.10.10.10">
    <property type="entry name" value="Winged helix-like DNA-binding domain superfamily/Winged helix DNA-binding domain"/>
    <property type="match status" value="1"/>
</dbReference>
<dbReference type="EMBL" id="DRTU01000286">
    <property type="protein sequence ID" value="HHI01201.1"/>
    <property type="molecule type" value="Genomic_DNA"/>
</dbReference>
<name>A0A7C5JZU9_THELI</name>
<proteinExistence type="predicted"/>
<reference evidence="1" key="1">
    <citation type="journal article" date="2020" name="mSystems">
        <title>Genome- and Community-Level Interaction Insights into Carbon Utilization and Element Cycling Functions of Hydrothermarchaeota in Hydrothermal Sediment.</title>
        <authorList>
            <person name="Zhou Z."/>
            <person name="Liu Y."/>
            <person name="Xu W."/>
            <person name="Pan J."/>
            <person name="Luo Z.H."/>
            <person name="Li M."/>
        </authorList>
    </citation>
    <scope>NUCLEOTIDE SEQUENCE [LARGE SCALE GENOMIC DNA]</scope>
    <source>
        <strain evidence="1">HyVt-93</strain>
    </source>
</reference>
<protein>
    <submittedName>
        <fullName evidence="1">IS481 family transposase</fullName>
    </submittedName>
</protein>
<dbReference type="Proteomes" id="UP000886217">
    <property type="component" value="Unassembled WGS sequence"/>
</dbReference>
<sequence>MGYGRLTERKVRYIVRHKQRGKSNREIAFEMRVSISTVKRVWSYWLTHKEYLPIKKRGRKVKELSEEEKEIIKEAKAKYKLGARRLERIIEQVYGIHIPHNRIHRFLVEEGLAKEEPRKKRRRKPYIRY</sequence>
<dbReference type="InterPro" id="IPR009057">
    <property type="entry name" value="Homeodomain-like_sf"/>
</dbReference>
<dbReference type="InterPro" id="IPR036388">
    <property type="entry name" value="WH-like_DNA-bd_sf"/>
</dbReference>